<feature type="compositionally biased region" description="Basic and acidic residues" evidence="1">
    <location>
        <begin position="45"/>
        <end position="57"/>
    </location>
</feature>
<dbReference type="Proteomes" id="UP000077521">
    <property type="component" value="Unassembled WGS sequence"/>
</dbReference>
<keyword evidence="3" id="KW-1185">Reference proteome</keyword>
<proteinExistence type="predicted"/>
<accession>A0A177TE25</accession>
<protein>
    <submittedName>
        <fullName evidence="2">Uncharacterized protein</fullName>
    </submittedName>
</protein>
<evidence type="ECO:0000313" key="2">
    <source>
        <dbReference type="EMBL" id="KAE8251419.1"/>
    </source>
</evidence>
<evidence type="ECO:0000313" key="3">
    <source>
        <dbReference type="Proteomes" id="UP000077521"/>
    </source>
</evidence>
<reference evidence="2" key="1">
    <citation type="submission" date="2016-04" db="EMBL/GenBank/DDBJ databases">
        <authorList>
            <person name="Nguyen H.D."/>
            <person name="Samba Siva P."/>
            <person name="Cullis J."/>
            <person name="Levesque C.A."/>
            <person name="Hambleton S."/>
        </authorList>
    </citation>
    <scope>NUCLEOTIDE SEQUENCE</scope>
    <source>
        <strain evidence="2">DAOMC 236416</strain>
    </source>
</reference>
<feature type="region of interest" description="Disordered" evidence="1">
    <location>
        <begin position="34"/>
        <end position="62"/>
    </location>
</feature>
<dbReference type="AlphaFoldDB" id="A0A177TE25"/>
<sequence>MKRSTRTSAQCAPAFNTHAFNTHQRSTRAPASIGRLGRLGGRTTRRQDDPAAGRLDGRTTPLNMSIGSVRARVHDDRKALSLRGMRCSRYGSSLLAGPTNPPGGPANHVRNITRRKKIFGRSALIVVFAQLLSLKHRSSLYSRIRRWRYARTEAYCTGPHQHPH</sequence>
<organism evidence="2 3">
    <name type="scientific">Tilletia indica</name>
    <dbReference type="NCBI Taxonomy" id="43049"/>
    <lineage>
        <taxon>Eukaryota</taxon>
        <taxon>Fungi</taxon>
        <taxon>Dikarya</taxon>
        <taxon>Basidiomycota</taxon>
        <taxon>Ustilaginomycotina</taxon>
        <taxon>Exobasidiomycetes</taxon>
        <taxon>Tilletiales</taxon>
        <taxon>Tilletiaceae</taxon>
        <taxon>Tilletia</taxon>
    </lineage>
</organism>
<evidence type="ECO:0000256" key="1">
    <source>
        <dbReference type="SAM" id="MobiDB-lite"/>
    </source>
</evidence>
<reference evidence="2" key="2">
    <citation type="journal article" date="2019" name="IMA Fungus">
        <title>Genome sequencing and comparison of five Tilletia species to identify candidate genes for the detection of regulated species infecting wheat.</title>
        <authorList>
            <person name="Nguyen H.D.T."/>
            <person name="Sultana T."/>
            <person name="Kesanakurti P."/>
            <person name="Hambleton S."/>
        </authorList>
    </citation>
    <scope>NUCLEOTIDE SEQUENCE</scope>
    <source>
        <strain evidence="2">DAOMC 236416</strain>
    </source>
</reference>
<name>A0A177TE25_9BASI</name>
<comment type="caution">
    <text evidence="2">The sequence shown here is derived from an EMBL/GenBank/DDBJ whole genome shotgun (WGS) entry which is preliminary data.</text>
</comment>
<dbReference type="EMBL" id="LWDF02000247">
    <property type="protein sequence ID" value="KAE8251419.1"/>
    <property type="molecule type" value="Genomic_DNA"/>
</dbReference>
<gene>
    <name evidence="2" type="ORF">A4X13_0g3999</name>
</gene>